<evidence type="ECO:0000256" key="2">
    <source>
        <dbReference type="ARBA" id="ARBA00022792"/>
    </source>
</evidence>
<keyword evidence="5 6" id="KW-0456">Lyase</keyword>
<feature type="binding site" evidence="6">
    <location>
        <position position="125"/>
    </location>
    <ligand>
        <name>Zn(2+)</name>
        <dbReference type="ChEBI" id="CHEBI:29105"/>
    </ligand>
</feature>
<dbReference type="STRING" id="280699.M1V5Z8"/>
<comment type="function">
    <text evidence="6">Lyase that catalyzes the C1-decarboxylation of 4-hydroxy-3-methoxy-5-(all-trans-polyprenyl)benzoic acid into 2-methoxy-6-(all-trans-polyprenyl)phenol during ubiquinone biosynthesis.</text>
</comment>
<evidence type="ECO:0000313" key="8">
    <source>
        <dbReference type="Proteomes" id="UP000007014"/>
    </source>
</evidence>
<evidence type="ECO:0000256" key="3">
    <source>
        <dbReference type="ARBA" id="ARBA00023128"/>
    </source>
</evidence>
<comment type="catalytic activity">
    <reaction evidence="6">
        <text>a 4-hydroxy-3-methoxy-5-(all-trans-polyprenyl)benzoate + H(+) = a 2-methoxy-6-(all-trans-polyprenyl)phenol + CO2</text>
        <dbReference type="Rhea" id="RHEA:81179"/>
        <dbReference type="Rhea" id="RHEA-COMP:9551"/>
        <dbReference type="Rhea" id="RHEA-COMP:10931"/>
        <dbReference type="ChEBI" id="CHEBI:15378"/>
        <dbReference type="ChEBI" id="CHEBI:16526"/>
        <dbReference type="ChEBI" id="CHEBI:62731"/>
        <dbReference type="ChEBI" id="CHEBI:84443"/>
        <dbReference type="EC" id="4.1.1.130"/>
    </reaction>
</comment>
<accession>M1V5Z8</accession>
<protein>
    <recommendedName>
        <fullName evidence="6">Ubiquinone biosynthesis protein COQ4 homolog, mitochondrial</fullName>
    </recommendedName>
    <alternativeName>
        <fullName evidence="6">4-hydroxy-3-methoxy-5-polyprenylbenzoate decarboxylase</fullName>
        <ecNumber evidence="6">4.1.1.130</ecNumber>
    </alternativeName>
    <alternativeName>
        <fullName evidence="6">Coenzyme Q biosynthesis protein 4 homolog</fullName>
    </alternativeName>
</protein>
<evidence type="ECO:0000256" key="5">
    <source>
        <dbReference type="ARBA" id="ARBA00023239"/>
    </source>
</evidence>
<feature type="binding site" evidence="6">
    <location>
        <position position="124"/>
    </location>
    <ligand>
        <name>Zn(2+)</name>
        <dbReference type="ChEBI" id="CHEBI:29105"/>
    </ligand>
</feature>
<comment type="pathway">
    <text evidence="6">Cofactor biosynthesis; ubiquinone biosynthesis.</text>
</comment>
<evidence type="ECO:0000256" key="4">
    <source>
        <dbReference type="ARBA" id="ARBA00023136"/>
    </source>
</evidence>
<keyword evidence="3 6" id="KW-0496">Mitochondrion</keyword>
<dbReference type="UniPathway" id="UPA00232"/>
<keyword evidence="6" id="KW-0862">Zinc</keyword>
<keyword evidence="1 6" id="KW-0831">Ubiquinone biosynthesis</keyword>
<keyword evidence="2 6" id="KW-0999">Mitochondrion inner membrane</keyword>
<gene>
    <name evidence="7" type="ORF">CYME_CMO189C</name>
</gene>
<dbReference type="EMBL" id="AP006497">
    <property type="protein sequence ID" value="BAM81545.1"/>
    <property type="molecule type" value="Genomic_DNA"/>
</dbReference>
<comment type="subcellular location">
    <subcellularLocation>
        <location evidence="6">Mitochondrion inner membrane</location>
        <topology evidence="6">Peripheral membrane protein</topology>
        <orientation evidence="6">Matrix side</orientation>
    </subcellularLocation>
</comment>
<dbReference type="OMA" id="YYERHFH"/>
<comment type="similarity">
    <text evidence="6">Belongs to the COQ4 family.</text>
</comment>
<keyword evidence="6" id="KW-0479">Metal-binding</keyword>
<dbReference type="PANTHER" id="PTHR12922">
    <property type="entry name" value="UBIQUINONE BIOSYNTHESIS PROTEIN"/>
    <property type="match status" value="1"/>
</dbReference>
<feature type="binding site" evidence="6">
    <location>
        <position position="128"/>
    </location>
    <ligand>
        <name>Zn(2+)</name>
        <dbReference type="ChEBI" id="CHEBI:29105"/>
    </ligand>
</feature>
<reference evidence="7 8" key="2">
    <citation type="journal article" date="2007" name="BMC Biol.">
        <title>A 100%-complete sequence reveals unusually simple genomic features in the hot-spring red alga Cyanidioschyzon merolae.</title>
        <authorList>
            <person name="Nozaki H."/>
            <person name="Takano H."/>
            <person name="Misumi O."/>
            <person name="Terasawa K."/>
            <person name="Matsuzaki M."/>
            <person name="Maruyama S."/>
            <person name="Nishida K."/>
            <person name="Yagisawa F."/>
            <person name="Yoshida Y."/>
            <person name="Fujiwara T."/>
            <person name="Takio S."/>
            <person name="Tamura K."/>
            <person name="Chung S.J."/>
            <person name="Nakamura S."/>
            <person name="Kuroiwa H."/>
            <person name="Tanaka K."/>
            <person name="Sato N."/>
            <person name="Kuroiwa T."/>
        </authorList>
    </citation>
    <scope>NUCLEOTIDE SEQUENCE [LARGE SCALE GENOMIC DNA]</scope>
    <source>
        <strain evidence="7 8">10D</strain>
    </source>
</reference>
<dbReference type="GO" id="GO:0008270">
    <property type="term" value="F:zinc ion binding"/>
    <property type="evidence" value="ECO:0007669"/>
    <property type="project" value="UniProtKB-UniRule"/>
</dbReference>
<dbReference type="Proteomes" id="UP000007014">
    <property type="component" value="Chromosome 15"/>
</dbReference>
<dbReference type="PANTHER" id="PTHR12922:SF7">
    <property type="entry name" value="UBIQUINONE BIOSYNTHESIS PROTEIN COQ4 HOMOLOG, MITOCHONDRIAL"/>
    <property type="match status" value="1"/>
</dbReference>
<dbReference type="GO" id="GO:0031314">
    <property type="term" value="C:extrinsic component of mitochondrial inner membrane"/>
    <property type="evidence" value="ECO:0007669"/>
    <property type="project" value="UniProtKB-UniRule"/>
</dbReference>
<proteinExistence type="inferred from homology"/>
<dbReference type="RefSeq" id="XP_005537581.1">
    <property type="nucleotide sequence ID" value="XM_005537524.1"/>
</dbReference>
<dbReference type="eggNOG" id="KOG3244">
    <property type="taxonomic scope" value="Eukaryota"/>
</dbReference>
<dbReference type="AlphaFoldDB" id="M1V5Z8"/>
<dbReference type="GO" id="GO:0120539">
    <property type="term" value="F:4-hydroxy-3-methoxy-5-polyprenylbenzoate decarboxylase activity"/>
    <property type="evidence" value="ECO:0007669"/>
    <property type="project" value="UniProtKB-EC"/>
</dbReference>
<organism evidence="7 8">
    <name type="scientific">Cyanidioschyzon merolae (strain NIES-3377 / 10D)</name>
    <name type="common">Unicellular red alga</name>
    <dbReference type="NCBI Taxonomy" id="280699"/>
    <lineage>
        <taxon>Eukaryota</taxon>
        <taxon>Rhodophyta</taxon>
        <taxon>Bangiophyceae</taxon>
        <taxon>Cyanidiales</taxon>
        <taxon>Cyanidiaceae</taxon>
        <taxon>Cyanidioschyzon</taxon>
    </lineage>
</organism>
<keyword evidence="8" id="KW-1185">Reference proteome</keyword>
<dbReference type="InterPro" id="IPR027540">
    <property type="entry name" value="Coq4_euk"/>
</dbReference>
<dbReference type="InterPro" id="IPR007715">
    <property type="entry name" value="Coq4"/>
</dbReference>
<name>M1V5Z8_CYAM1</name>
<dbReference type="Pfam" id="PF05019">
    <property type="entry name" value="Coq4"/>
    <property type="match status" value="1"/>
</dbReference>
<dbReference type="HOGENOM" id="CLU_061241_1_1_1"/>
<feature type="binding site" evidence="6">
    <location>
        <position position="140"/>
    </location>
    <ligand>
        <name>Zn(2+)</name>
        <dbReference type="ChEBI" id="CHEBI:29105"/>
    </ligand>
</feature>
<dbReference type="Gramene" id="CMO189CT">
    <property type="protein sequence ID" value="CMO189CT"/>
    <property type="gene ID" value="CMO189C"/>
</dbReference>
<dbReference type="OrthoDB" id="4249at2759"/>
<keyword evidence="4 6" id="KW-0472">Membrane</keyword>
<evidence type="ECO:0000313" key="7">
    <source>
        <dbReference type="EMBL" id="BAM81545.1"/>
    </source>
</evidence>
<reference evidence="7 8" key="1">
    <citation type="journal article" date="2004" name="Nature">
        <title>Genome sequence of the ultrasmall unicellular red alga Cyanidioschyzon merolae 10D.</title>
        <authorList>
            <person name="Matsuzaki M."/>
            <person name="Misumi O."/>
            <person name="Shin-i T."/>
            <person name="Maruyama S."/>
            <person name="Takahara M."/>
            <person name="Miyagishima S."/>
            <person name="Mori T."/>
            <person name="Nishida K."/>
            <person name="Yagisawa F."/>
            <person name="Nishida K."/>
            <person name="Yoshida Y."/>
            <person name="Nishimura Y."/>
            <person name="Nakao S."/>
            <person name="Kobayashi T."/>
            <person name="Momoyama Y."/>
            <person name="Higashiyama T."/>
            <person name="Minoda A."/>
            <person name="Sano M."/>
            <person name="Nomoto H."/>
            <person name="Oishi K."/>
            <person name="Hayashi H."/>
            <person name="Ohta F."/>
            <person name="Nishizaka S."/>
            <person name="Haga S."/>
            <person name="Miura S."/>
            <person name="Morishita T."/>
            <person name="Kabeya Y."/>
            <person name="Terasawa K."/>
            <person name="Suzuki Y."/>
            <person name="Ishii Y."/>
            <person name="Asakawa S."/>
            <person name="Takano H."/>
            <person name="Ohta N."/>
            <person name="Kuroiwa H."/>
            <person name="Tanaka K."/>
            <person name="Shimizu N."/>
            <person name="Sugano S."/>
            <person name="Sato N."/>
            <person name="Nozaki H."/>
            <person name="Ogasawara N."/>
            <person name="Kohara Y."/>
            <person name="Kuroiwa T."/>
        </authorList>
    </citation>
    <scope>NUCLEOTIDE SEQUENCE [LARGE SCALE GENOMIC DNA]</scope>
    <source>
        <strain evidence="7 8">10D</strain>
    </source>
</reference>
<evidence type="ECO:0000256" key="6">
    <source>
        <dbReference type="HAMAP-Rule" id="MF_03111"/>
    </source>
</evidence>
<dbReference type="GeneID" id="16995664"/>
<dbReference type="KEGG" id="cme:CYME_CMO189C"/>
<comment type="cofactor">
    <cofactor evidence="6">
        <name>Zn(2+)</name>
        <dbReference type="ChEBI" id="CHEBI:29105"/>
    </cofactor>
</comment>
<dbReference type="HAMAP" id="MF_03111">
    <property type="entry name" value="Coq4"/>
    <property type="match status" value="1"/>
</dbReference>
<keyword evidence="7" id="KW-0830">Ubiquinone</keyword>
<sequence>MQHALSKAGRLFLAGAAGAFVLRNPVRADLVATVGEILPGTESVLRGHLKELQKTEEGRSILKERPQITAETLAAVALLPPETLGGAYYAFLKKHSFNSSERAEASFISDPDLAYIVQRYRDIHDIFHVVTNLTPTLTGEVALKYFEALQMGLPMAVLGATFGTFRLTARQRAALFRDYVPWVERNARSCENLLGVYFERYWQMSLTELRKKLRLEPFRKEF</sequence>
<comment type="subunit">
    <text evidence="6">Component of a multi-subunit COQ enzyme complex.</text>
</comment>
<dbReference type="EC" id="4.1.1.130" evidence="6"/>
<evidence type="ECO:0000256" key="1">
    <source>
        <dbReference type="ARBA" id="ARBA00022688"/>
    </source>
</evidence>